<evidence type="ECO:0000313" key="1">
    <source>
        <dbReference type="EMBL" id="KTB29154.1"/>
    </source>
</evidence>
<comment type="caution">
    <text evidence="1">The sequence shown here is derived from an EMBL/GenBank/DDBJ whole genome shotgun (WGS) entry which is preliminary data.</text>
</comment>
<proteinExistence type="predicted"/>
<dbReference type="Proteomes" id="UP000054988">
    <property type="component" value="Unassembled WGS sequence"/>
</dbReference>
<evidence type="ECO:0000313" key="2">
    <source>
        <dbReference type="Proteomes" id="UP000054988"/>
    </source>
</evidence>
<name>A0A0W0EYZ0_MONRR</name>
<accession>A0A0W0EYZ0</accession>
<evidence type="ECO:0008006" key="3">
    <source>
        <dbReference type="Google" id="ProtNLM"/>
    </source>
</evidence>
<reference evidence="1 2" key="1">
    <citation type="submission" date="2015-12" db="EMBL/GenBank/DDBJ databases">
        <title>Draft genome sequence of Moniliophthora roreri, the causal agent of frosty pod rot of cacao.</title>
        <authorList>
            <person name="Aime M.C."/>
            <person name="Diaz-Valderrama J.R."/>
            <person name="Kijpornyongpan T."/>
            <person name="Phillips-Mora W."/>
        </authorList>
    </citation>
    <scope>NUCLEOTIDE SEQUENCE [LARGE SCALE GENOMIC DNA]</scope>
    <source>
        <strain evidence="1 2">MCA 2952</strain>
    </source>
</reference>
<gene>
    <name evidence="1" type="ORF">WG66_18283</name>
</gene>
<protein>
    <recommendedName>
        <fullName evidence="3">Diaminopimelate epimerase-like protein</fullName>
    </recommendedName>
</protein>
<dbReference type="GO" id="GO:0003824">
    <property type="term" value="F:catalytic activity"/>
    <property type="evidence" value="ECO:0007669"/>
    <property type="project" value="InterPro"/>
</dbReference>
<dbReference type="EMBL" id="LATX01002447">
    <property type="protein sequence ID" value="KTB29154.1"/>
    <property type="molecule type" value="Genomic_DNA"/>
</dbReference>
<dbReference type="AlphaFoldDB" id="A0A0W0EYZ0"/>
<dbReference type="InterPro" id="IPR003719">
    <property type="entry name" value="Phenazine_PhzF-like"/>
</dbReference>
<organism evidence="1 2">
    <name type="scientific">Moniliophthora roreri</name>
    <name type="common">Frosty pod rot fungus</name>
    <name type="synonym">Monilia roreri</name>
    <dbReference type="NCBI Taxonomy" id="221103"/>
    <lineage>
        <taxon>Eukaryota</taxon>
        <taxon>Fungi</taxon>
        <taxon>Dikarya</taxon>
        <taxon>Basidiomycota</taxon>
        <taxon>Agaricomycotina</taxon>
        <taxon>Agaricomycetes</taxon>
        <taxon>Agaricomycetidae</taxon>
        <taxon>Agaricales</taxon>
        <taxon>Marasmiineae</taxon>
        <taxon>Marasmiaceae</taxon>
        <taxon>Moniliophthora</taxon>
    </lineage>
</organism>
<dbReference type="Pfam" id="PF02567">
    <property type="entry name" value="PhzC-PhzF"/>
    <property type="match status" value="1"/>
</dbReference>
<dbReference type="Gene3D" id="3.10.310.10">
    <property type="entry name" value="Diaminopimelate Epimerase, Chain A, domain 1"/>
    <property type="match status" value="1"/>
</dbReference>
<dbReference type="SUPFAM" id="SSF54506">
    <property type="entry name" value="Diaminopimelate epimerase-like"/>
    <property type="match status" value="1"/>
</dbReference>
<sequence>MDIVIIRTKAGDIPVCRKGERAVRLRIPIEFKDHGLHPQSELNVRAARITEAAEMHPNLQGRSTAAETKRLDGKIRTRMFDGPVEDPATGSAASTLAVYLARKWGTHGTREFDIVQGVEIGRRSEIGVRVELGDDAVVKKVELAGKAVTVMNGRGLSGMYE</sequence>